<name>A0A4R6AJ04_9RHOB</name>
<feature type="non-terminal residue" evidence="2">
    <location>
        <position position="105"/>
    </location>
</feature>
<feature type="signal peptide" evidence="1">
    <location>
        <begin position="1"/>
        <end position="23"/>
    </location>
</feature>
<dbReference type="SUPFAM" id="SSF50199">
    <property type="entry name" value="Staphylococcal nuclease"/>
    <property type="match status" value="1"/>
</dbReference>
<evidence type="ECO:0008006" key="4">
    <source>
        <dbReference type="Google" id="ProtNLM"/>
    </source>
</evidence>
<accession>A0A4R6AJ04</accession>
<dbReference type="Gene3D" id="2.40.50.90">
    <property type="match status" value="1"/>
</dbReference>
<organism evidence="2 3">
    <name type="scientific">Meridianimarinicoccus aquatilis</name>
    <dbReference type="NCBI Taxonomy" id="2552766"/>
    <lineage>
        <taxon>Bacteria</taxon>
        <taxon>Pseudomonadati</taxon>
        <taxon>Pseudomonadota</taxon>
        <taxon>Alphaproteobacteria</taxon>
        <taxon>Rhodobacterales</taxon>
        <taxon>Paracoccaceae</taxon>
        <taxon>Meridianimarinicoccus</taxon>
    </lineage>
</organism>
<dbReference type="Proteomes" id="UP000294562">
    <property type="component" value="Unassembled WGS sequence"/>
</dbReference>
<evidence type="ECO:0000256" key="1">
    <source>
        <dbReference type="SAM" id="SignalP"/>
    </source>
</evidence>
<dbReference type="AlphaFoldDB" id="A0A4R6AJ04"/>
<gene>
    <name evidence="2" type="ORF">E2L05_19990</name>
</gene>
<dbReference type="InterPro" id="IPR035437">
    <property type="entry name" value="SNase_OB-fold_sf"/>
</dbReference>
<feature type="chain" id="PRO_5020676902" description="Nuclease" evidence="1">
    <location>
        <begin position="24"/>
        <end position="105"/>
    </location>
</feature>
<dbReference type="RefSeq" id="WP_243722074.1">
    <property type="nucleotide sequence ID" value="NZ_SMZO01000099.1"/>
</dbReference>
<comment type="caution">
    <text evidence="2">The sequence shown here is derived from an EMBL/GenBank/DDBJ whole genome shotgun (WGS) entry which is preliminary data.</text>
</comment>
<keyword evidence="1" id="KW-0732">Signal</keyword>
<evidence type="ECO:0000313" key="3">
    <source>
        <dbReference type="Proteomes" id="UP000294562"/>
    </source>
</evidence>
<reference evidence="2 3" key="1">
    <citation type="submission" date="2019-03" db="EMBL/GenBank/DDBJ databases">
        <title>Rhodobacteraceae bacterium SM1902, a new member of the family Rhodobacteraceae isolated from Yantai.</title>
        <authorList>
            <person name="Sun Y."/>
        </authorList>
    </citation>
    <scope>NUCLEOTIDE SEQUENCE [LARGE SCALE GENOMIC DNA]</scope>
    <source>
        <strain evidence="2 3">SM1902</strain>
    </source>
</reference>
<sequence length="105" mass="11428">MGVFQGQLVAASLAFALATPAAAQEAVPDCGLYIYRAEIARVIDGDTVEANIDLGFNTWRHNEHLRLVGIDTPERGKPGATEATQALRDRIEGRTLYICTTKAKR</sequence>
<keyword evidence="3" id="KW-1185">Reference proteome</keyword>
<protein>
    <recommendedName>
        <fullName evidence="4">Nuclease</fullName>
    </recommendedName>
</protein>
<proteinExistence type="predicted"/>
<dbReference type="EMBL" id="SMZO01000099">
    <property type="protein sequence ID" value="TDL81686.1"/>
    <property type="molecule type" value="Genomic_DNA"/>
</dbReference>
<evidence type="ECO:0000313" key="2">
    <source>
        <dbReference type="EMBL" id="TDL81686.1"/>
    </source>
</evidence>